<keyword evidence="6" id="KW-1185">Reference proteome</keyword>
<dbReference type="CDD" id="cd01949">
    <property type="entry name" value="GGDEF"/>
    <property type="match status" value="1"/>
</dbReference>
<dbReference type="CDD" id="cd00130">
    <property type="entry name" value="PAS"/>
    <property type="match status" value="2"/>
</dbReference>
<dbReference type="InterPro" id="IPR043128">
    <property type="entry name" value="Rev_trsase/Diguanyl_cyclase"/>
</dbReference>
<dbReference type="CDD" id="cd01948">
    <property type="entry name" value="EAL"/>
    <property type="match status" value="1"/>
</dbReference>
<dbReference type="InterPro" id="IPR000160">
    <property type="entry name" value="GGDEF_dom"/>
</dbReference>
<evidence type="ECO:0000259" key="3">
    <source>
        <dbReference type="PROSITE" id="PS50883"/>
    </source>
</evidence>
<dbReference type="Pfam" id="PF00563">
    <property type="entry name" value="EAL"/>
    <property type="match status" value="1"/>
</dbReference>
<dbReference type="KEGG" id="dai:Desaci_0716"/>
<dbReference type="Pfam" id="PF00990">
    <property type="entry name" value="GGDEF"/>
    <property type="match status" value="1"/>
</dbReference>
<organism evidence="5 6">
    <name type="scientific">Desulfosporosinus acidiphilus (strain DSM 22704 / JCM 16185 / SJ4)</name>
    <dbReference type="NCBI Taxonomy" id="646529"/>
    <lineage>
        <taxon>Bacteria</taxon>
        <taxon>Bacillati</taxon>
        <taxon>Bacillota</taxon>
        <taxon>Clostridia</taxon>
        <taxon>Eubacteriales</taxon>
        <taxon>Desulfitobacteriaceae</taxon>
        <taxon>Desulfosporosinus</taxon>
    </lineage>
</organism>
<dbReference type="Pfam" id="PF13426">
    <property type="entry name" value="PAS_9"/>
    <property type="match status" value="2"/>
</dbReference>
<dbReference type="SMART" id="SM00052">
    <property type="entry name" value="EAL"/>
    <property type="match status" value="1"/>
</dbReference>
<dbReference type="SMART" id="SM00086">
    <property type="entry name" value="PAC"/>
    <property type="match status" value="2"/>
</dbReference>
<dbReference type="SMART" id="SM00091">
    <property type="entry name" value="PAS"/>
    <property type="match status" value="3"/>
</dbReference>
<feature type="domain" description="PAC" evidence="2">
    <location>
        <begin position="339"/>
        <end position="393"/>
    </location>
</feature>
<name>I4D1V3_DESAJ</name>
<dbReference type="InterPro" id="IPR035919">
    <property type="entry name" value="EAL_sf"/>
</dbReference>
<dbReference type="RefSeq" id="WP_014825788.1">
    <property type="nucleotide sequence ID" value="NC_018068.1"/>
</dbReference>
<protein>
    <submittedName>
        <fullName evidence="5">PAS domain S-box/diguanylate cyclase (GGDEF) domain-containing protein</fullName>
    </submittedName>
</protein>
<dbReference type="Gene3D" id="3.30.70.270">
    <property type="match status" value="1"/>
</dbReference>
<reference evidence="5 6" key="1">
    <citation type="journal article" date="2012" name="J. Bacteriol.">
        <title>Complete genome sequences of Desulfosporosinus orientis DSM765T, Desulfosporosinus youngiae DSM17734T, Desulfosporosinus meridiei DSM13257T, and Desulfosporosinus acidiphilus DSM22704T.</title>
        <authorList>
            <person name="Pester M."/>
            <person name="Brambilla E."/>
            <person name="Alazard D."/>
            <person name="Rattei T."/>
            <person name="Weinmaier T."/>
            <person name="Han J."/>
            <person name="Lucas S."/>
            <person name="Lapidus A."/>
            <person name="Cheng J.F."/>
            <person name="Goodwin L."/>
            <person name="Pitluck S."/>
            <person name="Peters L."/>
            <person name="Ovchinnikova G."/>
            <person name="Teshima H."/>
            <person name="Detter J.C."/>
            <person name="Han C.S."/>
            <person name="Tapia R."/>
            <person name="Land M.L."/>
            <person name="Hauser L."/>
            <person name="Kyrpides N.C."/>
            <person name="Ivanova N.N."/>
            <person name="Pagani I."/>
            <person name="Huntmann M."/>
            <person name="Wei C.L."/>
            <person name="Davenport K.W."/>
            <person name="Daligault H."/>
            <person name="Chain P.S."/>
            <person name="Chen A."/>
            <person name="Mavromatis K."/>
            <person name="Markowitz V."/>
            <person name="Szeto E."/>
            <person name="Mikhailova N."/>
            <person name="Pati A."/>
            <person name="Wagner M."/>
            <person name="Woyke T."/>
            <person name="Ollivier B."/>
            <person name="Klenk H.P."/>
            <person name="Spring S."/>
            <person name="Loy A."/>
        </authorList>
    </citation>
    <scope>NUCLEOTIDE SEQUENCE [LARGE SCALE GENOMIC DNA]</scope>
    <source>
        <strain evidence="6">DSM 22704 / JCM 16185 / SJ4</strain>
    </source>
</reference>
<dbReference type="STRING" id="646529.Desaci_0716"/>
<dbReference type="InterPro" id="IPR001610">
    <property type="entry name" value="PAC"/>
</dbReference>
<evidence type="ECO:0000313" key="5">
    <source>
        <dbReference type="EMBL" id="AFM39777.1"/>
    </source>
</evidence>
<proteinExistence type="predicted"/>
<dbReference type="InterPro" id="IPR000700">
    <property type="entry name" value="PAS-assoc_C"/>
</dbReference>
<dbReference type="InterPro" id="IPR029787">
    <property type="entry name" value="Nucleotide_cyclase"/>
</dbReference>
<dbReference type="HOGENOM" id="CLU_000445_70_20_9"/>
<dbReference type="AlphaFoldDB" id="I4D1V3"/>
<dbReference type="PROSITE" id="PS50112">
    <property type="entry name" value="PAS"/>
    <property type="match status" value="2"/>
</dbReference>
<feature type="domain" description="EAL" evidence="3">
    <location>
        <begin position="567"/>
        <end position="821"/>
    </location>
</feature>
<gene>
    <name evidence="5" type="ordered locus">Desaci_0716</name>
</gene>
<dbReference type="SUPFAM" id="SSF55785">
    <property type="entry name" value="PYP-like sensor domain (PAS domain)"/>
    <property type="match status" value="3"/>
</dbReference>
<dbReference type="SUPFAM" id="SSF141868">
    <property type="entry name" value="EAL domain-like"/>
    <property type="match status" value="1"/>
</dbReference>
<evidence type="ECO:0000259" key="1">
    <source>
        <dbReference type="PROSITE" id="PS50112"/>
    </source>
</evidence>
<dbReference type="PANTHER" id="PTHR44757">
    <property type="entry name" value="DIGUANYLATE CYCLASE DGCP"/>
    <property type="match status" value="1"/>
</dbReference>
<dbReference type="NCBIfam" id="TIGR00229">
    <property type="entry name" value="sensory_box"/>
    <property type="match status" value="2"/>
</dbReference>
<feature type="domain" description="PAS" evidence="1">
    <location>
        <begin position="262"/>
        <end position="335"/>
    </location>
</feature>
<dbReference type="SUPFAM" id="SSF55073">
    <property type="entry name" value="Nucleotide cyclase"/>
    <property type="match status" value="1"/>
</dbReference>
<accession>I4D1V3</accession>
<evidence type="ECO:0000259" key="4">
    <source>
        <dbReference type="PROSITE" id="PS50887"/>
    </source>
</evidence>
<dbReference type="PANTHER" id="PTHR44757:SF4">
    <property type="entry name" value="DIGUANYLATE CYCLASE DGCE-RELATED"/>
    <property type="match status" value="1"/>
</dbReference>
<dbReference type="PROSITE" id="PS50887">
    <property type="entry name" value="GGDEF"/>
    <property type="match status" value="1"/>
</dbReference>
<evidence type="ECO:0000313" key="6">
    <source>
        <dbReference type="Proteomes" id="UP000002892"/>
    </source>
</evidence>
<dbReference type="PROSITE" id="PS50883">
    <property type="entry name" value="EAL"/>
    <property type="match status" value="1"/>
</dbReference>
<feature type="domain" description="GGDEF" evidence="4">
    <location>
        <begin position="425"/>
        <end position="558"/>
    </location>
</feature>
<dbReference type="NCBIfam" id="TIGR00254">
    <property type="entry name" value="GGDEF"/>
    <property type="match status" value="1"/>
</dbReference>
<feature type="domain" description="PAC" evidence="2">
    <location>
        <begin position="83"/>
        <end position="135"/>
    </location>
</feature>
<dbReference type="Proteomes" id="UP000002892">
    <property type="component" value="Chromosome"/>
</dbReference>
<dbReference type="PROSITE" id="PS50113">
    <property type="entry name" value="PAC"/>
    <property type="match status" value="2"/>
</dbReference>
<dbReference type="InterPro" id="IPR001633">
    <property type="entry name" value="EAL_dom"/>
</dbReference>
<dbReference type="FunFam" id="3.30.70.270:FF:000001">
    <property type="entry name" value="Diguanylate cyclase domain protein"/>
    <property type="match status" value="1"/>
</dbReference>
<dbReference type="InterPro" id="IPR000014">
    <property type="entry name" value="PAS"/>
</dbReference>
<dbReference type="Gene3D" id="3.20.20.450">
    <property type="entry name" value="EAL domain"/>
    <property type="match status" value="1"/>
</dbReference>
<dbReference type="InterPro" id="IPR035965">
    <property type="entry name" value="PAS-like_dom_sf"/>
</dbReference>
<feature type="domain" description="PAS" evidence="1">
    <location>
        <begin position="7"/>
        <end position="61"/>
    </location>
</feature>
<dbReference type="SMART" id="SM00267">
    <property type="entry name" value="GGDEF"/>
    <property type="match status" value="1"/>
</dbReference>
<dbReference type="Gene3D" id="3.30.450.20">
    <property type="entry name" value="PAS domain"/>
    <property type="match status" value="3"/>
</dbReference>
<dbReference type="FunFam" id="3.20.20.450:FF:000001">
    <property type="entry name" value="Cyclic di-GMP phosphodiesterase yahA"/>
    <property type="match status" value="1"/>
</dbReference>
<dbReference type="EMBL" id="CP003639">
    <property type="protein sequence ID" value="AFM39777.1"/>
    <property type="molecule type" value="Genomic_DNA"/>
</dbReference>
<sequence length="839" mass="95465">MDVFLTNEFQFQSLTYALAEGLLLFDQEGILRYLNMEAERLLGWNAAKDIGVRSFKDLFDPAQISQEECCFFQSSLISSEPVKAKEKEILRSDGTNISALVITSPILKDDLMLGCAVVVKQDISERLTIQNELLRQEELYRDMFENMSSAVVIFEPINNGENFICTALNQTAERVENIPRQQGIGALITELFPMIKELGVWDLVLEVYRTGEKRHFPAVYYNNPRCSGWSEGVIYKLATGNIVFLYDDVTHRKLNEKALWQEKERAEVTLASIGDGVITTDVLGNITYLNPVAETITGWNGQEAVGLRIEQVFDICSESAETALVQPVRQCLREHKVITVTNPAMIRQRHSQQYFHIEVSVAPMRDREETVVGAVLVFRDVTEKRTLLYRLTHQANHDSLTDLPNRLLFKDRLQLAILQACRRQEKIAVFFVNMDDFKLINDTYGHEVGDTILCQIAERLQKALRPDDTVARQGGDEFLILLPELSSEQQAAQIARKLLKALNSPFQIGDQETYISASLGIALYPVDGEEPEVLIQHADVAMYQVKAEGRNHYHFYTEALNERLSERLKLQNEMRRALKNNEFFLEYQPQYCLKNGRICGIEALVRWRHQERGILYPGKFIPLAEENGLILPLGEWVLRSACTQNKLWQDLGYPPVSIAVNLSPRQFRQKDLIGKITRILDDTGLEPHWLELEITESLSMEDVELSSEILRKMKSMGIRLSIDDFGTGFSSLSYLSRFSLDTLKIDRSFISSLSEYADKQAIVLTIIQLAKNLGLKVIAEGVESPDQLDFLSKKDCDVVQGFLLAKPIPVGDIRPYFAFELKDLILKDFMKPAAIKTAK</sequence>
<dbReference type="InterPro" id="IPR052155">
    <property type="entry name" value="Biofilm_reg_signaling"/>
</dbReference>
<dbReference type="eggNOG" id="COG5001">
    <property type="taxonomic scope" value="Bacteria"/>
</dbReference>
<evidence type="ECO:0000259" key="2">
    <source>
        <dbReference type="PROSITE" id="PS50113"/>
    </source>
</evidence>